<evidence type="ECO:0000313" key="3">
    <source>
        <dbReference type="Proteomes" id="UP000217545"/>
    </source>
</evidence>
<accession>A0AAC9Z8T7</accession>
<proteinExistence type="predicted"/>
<dbReference type="AlphaFoldDB" id="A0AAC9Z8T7"/>
<gene>
    <name evidence="2" type="ORF">PhaeoP63_01862</name>
</gene>
<evidence type="ECO:0000256" key="1">
    <source>
        <dbReference type="SAM" id="MobiDB-lite"/>
    </source>
</evidence>
<evidence type="ECO:0000313" key="2">
    <source>
        <dbReference type="EMBL" id="ATF05935.1"/>
    </source>
</evidence>
<sequence length="78" mass="8383">MVVLAVPDAGAGRNTDLQSELNRQPKKGGTAGVNEEAVKILEDVLSSTSSSDEFRTELNRQLTEAGHDASKPMMDIRV</sequence>
<organism evidence="2 3">
    <name type="scientific">Phaeobacter gallaeciensis</name>
    <dbReference type="NCBI Taxonomy" id="60890"/>
    <lineage>
        <taxon>Bacteria</taxon>
        <taxon>Pseudomonadati</taxon>
        <taxon>Pseudomonadota</taxon>
        <taxon>Alphaproteobacteria</taxon>
        <taxon>Rhodobacterales</taxon>
        <taxon>Roseobacteraceae</taxon>
        <taxon>Phaeobacter</taxon>
    </lineage>
</organism>
<dbReference type="Proteomes" id="UP000217545">
    <property type="component" value="Chromosome"/>
</dbReference>
<dbReference type="EMBL" id="CP010784">
    <property type="protein sequence ID" value="ATF05935.1"/>
    <property type="molecule type" value="Genomic_DNA"/>
</dbReference>
<feature type="region of interest" description="Disordered" evidence="1">
    <location>
        <begin position="1"/>
        <end position="33"/>
    </location>
</feature>
<reference evidence="2 3" key="1">
    <citation type="journal article" date="2017" name="Front. Microbiol.">
        <title>Phaeobacter piscinae sp. nov., a species of the Roseobacter group and potential aquaculture probiont.</title>
        <authorList>
            <person name="Sonnenschein E.C."/>
            <person name="Phippen C.B.W."/>
            <person name="Nielsen K.F."/>
            <person name="Mateiu R.V."/>
            <person name="Melchiorsen J."/>
            <person name="Gram L."/>
            <person name="Overmann J."/>
            <person name="Freese H.M."/>
        </authorList>
    </citation>
    <scope>NUCLEOTIDE SEQUENCE [LARGE SCALE GENOMIC DNA]</scope>
    <source>
        <strain evidence="2 3">P63</strain>
    </source>
</reference>
<name>A0AAC9Z8T7_9RHOB</name>
<protein>
    <submittedName>
        <fullName evidence="2">Uncharacterized protein</fullName>
    </submittedName>
</protein>